<evidence type="ECO:0000256" key="2">
    <source>
        <dbReference type="SAM" id="Phobius"/>
    </source>
</evidence>
<reference evidence="3 4" key="1">
    <citation type="submission" date="2018-03" db="EMBL/GenBank/DDBJ databases">
        <title>Genomic Encyclopedia of Type Strains, Phase III (KMG-III): the genomes of soil and plant-associated and newly described type strains.</title>
        <authorList>
            <person name="Whitman W."/>
        </authorList>
    </citation>
    <scope>NUCLEOTIDE SEQUENCE [LARGE SCALE GENOMIC DNA]</scope>
    <source>
        <strain evidence="3 4">CGMCC 1.9313</strain>
    </source>
</reference>
<organism evidence="3 4">
    <name type="scientific">Arcticibacter pallidicorallinus</name>
    <dbReference type="NCBI Taxonomy" id="1259464"/>
    <lineage>
        <taxon>Bacteria</taxon>
        <taxon>Pseudomonadati</taxon>
        <taxon>Bacteroidota</taxon>
        <taxon>Sphingobacteriia</taxon>
        <taxon>Sphingobacteriales</taxon>
        <taxon>Sphingobacteriaceae</taxon>
        <taxon>Arcticibacter</taxon>
    </lineage>
</organism>
<keyword evidence="2" id="KW-0812">Transmembrane</keyword>
<evidence type="ECO:0000313" key="4">
    <source>
        <dbReference type="Proteomes" id="UP000238034"/>
    </source>
</evidence>
<dbReference type="RefSeq" id="WP_106291359.1">
    <property type="nucleotide sequence ID" value="NZ_PVTH01000002.1"/>
</dbReference>
<comment type="caution">
    <text evidence="3">The sequence shown here is derived from an EMBL/GenBank/DDBJ whole genome shotgun (WGS) entry which is preliminary data.</text>
</comment>
<feature type="transmembrane region" description="Helical" evidence="2">
    <location>
        <begin position="12"/>
        <end position="33"/>
    </location>
</feature>
<feature type="compositionally biased region" description="Basic residues" evidence="1">
    <location>
        <begin position="601"/>
        <end position="615"/>
    </location>
</feature>
<evidence type="ECO:0000256" key="1">
    <source>
        <dbReference type="SAM" id="MobiDB-lite"/>
    </source>
</evidence>
<feature type="compositionally biased region" description="Basic and acidic residues" evidence="1">
    <location>
        <begin position="616"/>
        <end position="629"/>
    </location>
</feature>
<dbReference type="AlphaFoldDB" id="A0A2T0U8N1"/>
<evidence type="ECO:0000313" key="3">
    <source>
        <dbReference type="EMBL" id="PRY54283.1"/>
    </source>
</evidence>
<proteinExistence type="predicted"/>
<dbReference type="EMBL" id="PVTH01000002">
    <property type="protein sequence ID" value="PRY54283.1"/>
    <property type="molecule type" value="Genomic_DNA"/>
</dbReference>
<gene>
    <name evidence="3" type="ORF">B0I27_10249</name>
</gene>
<sequence>MAAIWRFFVSFWKWILIILLVLLILLAGGAWYLSSRWKPLLDTQLKQLVLNSSDSLYRVEYSDLKINLISGNASLKNLKLIPNENRYRELEALKRAPDNMYNLQVESFDLVNFHPRKLYDTRKLNVDRIVIDQPKMIITNKRQPYNRQADTTAKKTLYEMISKSLKEVRISDIQLKDIDFVLINKSTPTEKKTAIKNLNLTVTDFLLDSLSEKDKDRFYHTRNVDVELKNYKIATADSLYLLRFKSVKFSTKGRSLVMDDARMEPRYKIPAFYRKVKMSKDRFDIRFNQIVLKGIDLEKLKQEQRFFATRMVLADGKVGIYNTNALPKKVTNKTGKFPHQQLQKLALDLRIDTLQLRRVQIAYQEFNNKTGKTGTISFANTRGAIYNITNDRPALAKNKFMRAELSTLFMGKSNLHVTFNFNLTDKNGAFTSTGTLGAMDGRALNQVTNPLAMVSVQSLNVKKLQFNIRANEKVARGTVRFYYSDLNIQLLKIDDETGRLKKQGLVSGIANTFVLNVGNPDPKNNNVFTVGNIYFQRPPSFAFFKFYWKSLLEGVKESVGVSREKENRIKNVVSKVGDVVSGVKSDFEALKEKMRDNKLERVKKRELKKKEKKAKKAQEEEAKELEAKADSTASEG</sequence>
<accession>A0A2T0U8N1</accession>
<dbReference type="OrthoDB" id="814802at2"/>
<keyword evidence="2" id="KW-1133">Transmembrane helix</keyword>
<feature type="region of interest" description="Disordered" evidence="1">
    <location>
        <begin position="601"/>
        <end position="636"/>
    </location>
</feature>
<name>A0A2T0U8N1_9SPHI</name>
<keyword evidence="4" id="KW-1185">Reference proteome</keyword>
<protein>
    <submittedName>
        <fullName evidence="3">Uncharacterized protein</fullName>
    </submittedName>
</protein>
<keyword evidence="2" id="KW-0472">Membrane</keyword>
<dbReference type="Proteomes" id="UP000238034">
    <property type="component" value="Unassembled WGS sequence"/>
</dbReference>